<dbReference type="InterPro" id="IPR032675">
    <property type="entry name" value="LRR_dom_sf"/>
</dbReference>
<dbReference type="STRING" id="4529.A0A0E0Q4B0"/>
<proteinExistence type="predicted"/>
<name>A0A0E0Q4B0_ORYRU</name>
<dbReference type="PANTHER" id="PTHR34145">
    <property type="entry name" value="OS02G0105600 PROTEIN"/>
    <property type="match status" value="1"/>
</dbReference>
<reference evidence="3" key="2">
    <citation type="submission" date="2015-06" db="UniProtKB">
        <authorList>
            <consortium name="EnsemblPlants"/>
        </authorList>
    </citation>
    <scope>IDENTIFICATION</scope>
</reference>
<protein>
    <submittedName>
        <fullName evidence="3">Uncharacterized protein</fullName>
    </submittedName>
</protein>
<dbReference type="Pfam" id="PF00646">
    <property type="entry name" value="F-box"/>
    <property type="match status" value="1"/>
</dbReference>
<sequence length="636" mass="72400">MEDRWVQEPKAMRDHAPSTSLLTAGFACSPSTKHGSPSAVGERDATQEDGELQLLFSLSLFPLEVAMAPQIHPFCVQTAPPHRCPLLGRLLPPQNGPAASAPPAAACKIPASDNLVVRRLRVSSNRMAEGKSEKFKQLNGVMVERKRPRIHLGDLHTDILNRIISLLPLKEAARTSVLSNHWKNIWCSRESLVFRFYTVLSMHHHIKRCWTSDGQRLNKELFIERVDSVLKQRSGLGVQTVAILYELENEDADHIDRWLNFVIASKTKQLILDLDPYYPKVAPYNFPFKLFNATNSLQLQALKLISVSLKLPANFMGFRNLQKLKLDCTDISDDDMQTLVSNCNALNFLGILYCGMLTRLQTSQPLNQLKHLQVENCTMLQDIQLNFGLTKLEYEGPLIPLAPPGPLLMTNVMMKLSDIDSALEYIFTKLPSTLPRLETLTVNCSELKRATLPEKTVKFMYLKHLRLELTFCVRPREADMFDFACILKAAPLLEILELHMWMPYDNQHYCEDHGVLRSLPNHAHSNLKLAYVTGFYGMKDQLELLRHILINSVMLNAMKIDPRPVVAVPHGTVMLCTEGLNCLNGYRVAMEYLSKADHRNVLDVHEILLEDVQKREIYAIMKDRWIQEPKAMLSYF</sequence>
<dbReference type="InterPro" id="IPR001810">
    <property type="entry name" value="F-box_dom"/>
</dbReference>
<dbReference type="Gene3D" id="3.80.10.10">
    <property type="entry name" value="Ribonuclease Inhibitor"/>
    <property type="match status" value="1"/>
</dbReference>
<evidence type="ECO:0000259" key="2">
    <source>
        <dbReference type="Pfam" id="PF23622"/>
    </source>
</evidence>
<dbReference type="eggNOG" id="ENOG502SMR1">
    <property type="taxonomic scope" value="Eukaryota"/>
</dbReference>
<dbReference type="AlphaFoldDB" id="A0A0E0Q4B0"/>
<dbReference type="HOGENOM" id="CLU_010721_3_5_1"/>
<evidence type="ECO:0000313" key="4">
    <source>
        <dbReference type="Proteomes" id="UP000008022"/>
    </source>
</evidence>
<evidence type="ECO:0000259" key="1">
    <source>
        <dbReference type="Pfam" id="PF00646"/>
    </source>
</evidence>
<dbReference type="InterPro" id="IPR055357">
    <property type="entry name" value="LRR_At1g61320_AtMIF1"/>
</dbReference>
<dbReference type="EnsemblPlants" id="ORUFI07G03490.1">
    <property type="protein sequence ID" value="ORUFI07G03490.1"/>
    <property type="gene ID" value="ORUFI07G03490"/>
</dbReference>
<evidence type="ECO:0000313" key="3">
    <source>
        <dbReference type="EnsemblPlants" id="ORUFI07G03490.1"/>
    </source>
</evidence>
<dbReference type="InterPro" id="IPR036047">
    <property type="entry name" value="F-box-like_dom_sf"/>
</dbReference>
<dbReference type="Pfam" id="PF23622">
    <property type="entry name" value="LRR_At1g61320_AtMIF1"/>
    <property type="match status" value="1"/>
</dbReference>
<dbReference type="SUPFAM" id="SSF81383">
    <property type="entry name" value="F-box domain"/>
    <property type="match status" value="1"/>
</dbReference>
<dbReference type="InterPro" id="IPR053772">
    <property type="entry name" value="At1g61320/At1g61330-like"/>
</dbReference>
<organism evidence="3 4">
    <name type="scientific">Oryza rufipogon</name>
    <name type="common">Brownbeard rice</name>
    <name type="synonym">Asian wild rice</name>
    <dbReference type="NCBI Taxonomy" id="4529"/>
    <lineage>
        <taxon>Eukaryota</taxon>
        <taxon>Viridiplantae</taxon>
        <taxon>Streptophyta</taxon>
        <taxon>Embryophyta</taxon>
        <taxon>Tracheophyta</taxon>
        <taxon>Spermatophyta</taxon>
        <taxon>Magnoliopsida</taxon>
        <taxon>Liliopsida</taxon>
        <taxon>Poales</taxon>
        <taxon>Poaceae</taxon>
        <taxon>BOP clade</taxon>
        <taxon>Oryzoideae</taxon>
        <taxon>Oryzeae</taxon>
        <taxon>Oryzinae</taxon>
        <taxon>Oryza</taxon>
    </lineage>
</organism>
<dbReference type="OMA" id="HYCEDHG"/>
<dbReference type="CDD" id="cd22160">
    <property type="entry name" value="F-box_AtFBL13-like"/>
    <property type="match status" value="1"/>
</dbReference>
<dbReference type="PROSITE" id="PS51257">
    <property type="entry name" value="PROKAR_LIPOPROTEIN"/>
    <property type="match status" value="1"/>
</dbReference>
<keyword evidence="4" id="KW-1185">Reference proteome</keyword>
<feature type="domain" description="At1g61320/AtMIF1 LRR" evidence="2">
    <location>
        <begin position="229"/>
        <end position="562"/>
    </location>
</feature>
<accession>A0A0E0Q4B0</accession>
<dbReference type="Proteomes" id="UP000008022">
    <property type="component" value="Unassembled WGS sequence"/>
</dbReference>
<dbReference type="PANTHER" id="PTHR34145:SF61">
    <property type="entry name" value="OS07G0161500 PROTEIN"/>
    <property type="match status" value="1"/>
</dbReference>
<feature type="domain" description="F-box" evidence="1">
    <location>
        <begin position="154"/>
        <end position="191"/>
    </location>
</feature>
<dbReference type="SUPFAM" id="SSF52047">
    <property type="entry name" value="RNI-like"/>
    <property type="match status" value="1"/>
</dbReference>
<dbReference type="Gramene" id="ORUFI07G03490.1">
    <property type="protein sequence ID" value="ORUFI07G03490.1"/>
    <property type="gene ID" value="ORUFI07G03490"/>
</dbReference>
<dbReference type="InterPro" id="IPR053781">
    <property type="entry name" value="F-box_AtFBL13-like"/>
</dbReference>
<reference evidence="4" key="1">
    <citation type="submission" date="2013-06" db="EMBL/GenBank/DDBJ databases">
        <authorList>
            <person name="Zhao Q."/>
        </authorList>
    </citation>
    <scope>NUCLEOTIDE SEQUENCE</scope>
    <source>
        <strain evidence="4">cv. W1943</strain>
    </source>
</reference>